<proteinExistence type="predicted"/>
<gene>
    <name evidence="2" type="ORF">SNE35_27105</name>
</gene>
<dbReference type="InterPro" id="IPR013424">
    <property type="entry name" value="Ice-binding_C"/>
</dbReference>
<evidence type="ECO:0000313" key="2">
    <source>
        <dbReference type="EMBL" id="MDY0748199.1"/>
    </source>
</evidence>
<comment type="caution">
    <text evidence="2">The sequence shown here is derived from an EMBL/GenBank/DDBJ whole genome shotgun (WGS) entry which is preliminary data.</text>
</comment>
<dbReference type="EMBL" id="JAXCLA010000009">
    <property type="protein sequence ID" value="MDY0748199.1"/>
    <property type="molecule type" value="Genomic_DNA"/>
</dbReference>
<keyword evidence="3" id="KW-1185">Reference proteome</keyword>
<organism evidence="2 3">
    <name type="scientific">Roseateles agri</name>
    <dbReference type="NCBI Taxonomy" id="3098619"/>
    <lineage>
        <taxon>Bacteria</taxon>
        <taxon>Pseudomonadati</taxon>
        <taxon>Pseudomonadota</taxon>
        <taxon>Betaproteobacteria</taxon>
        <taxon>Burkholderiales</taxon>
        <taxon>Sphaerotilaceae</taxon>
        <taxon>Roseateles</taxon>
    </lineage>
</organism>
<accession>A0ABU5DSD8</accession>
<dbReference type="Pfam" id="PF07589">
    <property type="entry name" value="PEP-CTERM"/>
    <property type="match status" value="1"/>
</dbReference>
<evidence type="ECO:0000313" key="3">
    <source>
        <dbReference type="Proteomes" id="UP001285263"/>
    </source>
</evidence>
<name>A0ABU5DSD8_9BURK</name>
<dbReference type="NCBIfam" id="TIGR02595">
    <property type="entry name" value="PEP_CTERM"/>
    <property type="match status" value="1"/>
</dbReference>
<feature type="domain" description="Ice-binding protein C-terminal" evidence="1">
    <location>
        <begin position="475"/>
        <end position="499"/>
    </location>
</feature>
<evidence type="ECO:0000259" key="1">
    <source>
        <dbReference type="Pfam" id="PF07589"/>
    </source>
</evidence>
<reference evidence="2 3" key="1">
    <citation type="submission" date="2023-11" db="EMBL/GenBank/DDBJ databases">
        <title>Paucibacter sp. nov., isolated from fresh soil in Korea.</title>
        <authorList>
            <person name="Le N.T.T."/>
        </authorList>
    </citation>
    <scope>NUCLEOTIDE SEQUENCE [LARGE SCALE GENOMIC DNA]</scope>
    <source>
        <strain evidence="2 3">R3-3</strain>
    </source>
</reference>
<dbReference type="RefSeq" id="WP_320426161.1">
    <property type="nucleotide sequence ID" value="NZ_JAXCLA010000009.1"/>
</dbReference>
<protein>
    <submittedName>
        <fullName evidence="2">PEP-CTERM sorting domain-containing protein</fullName>
    </submittedName>
</protein>
<dbReference type="Proteomes" id="UP001285263">
    <property type="component" value="Unassembled WGS sequence"/>
</dbReference>
<sequence length="504" mass="51297">MKRRAGTLARFTLAAGVISTCGSARSNTVDWQGGSGDWNDLAHWSSAALPDVETDVRIVSGASSAPTTVTVSDCCMGVRTLVLGAYNRLELNAEMAPFVMGGSIVNDGDIYVRATRSSGEFAFATDTVLYGSGTVWLTSNLAGISLTSGTLTIGLGQTIRGSGVIGAGNVVNRGNILAEGFMTLAAGNGGRFDNSGGTITIGANSYLTVNPRPVSGGRIVGGAGSTIRSGEVSDVAFSGDVSLNSMRVVSGSNSGTLRVSAGGAASLEGSFENNGDIRIGSRDSYYSSVLGLDGDFTLSGTGTVWLLRGPLGNVGGLQADQLVVLAGQTIRGAGSFVVNSFVNHGRFIVEGGLLTMGLPTSGNMENQGGTITIAHDGQWALSGGGLVLDEASTLTFDIGSGQADHGQLVVGAGAPLRLDGTLMLNIGYGAGVGDSFNLLSGTLSGTFDQVLTTGYALTTAYSADGVTVIVAGISPVPEPSTWVLLLTGAAVLLARRCQRRVRQW</sequence>